<keyword evidence="3" id="KW-1185">Reference proteome</keyword>
<dbReference type="RefSeq" id="WP_073020444.1">
    <property type="nucleotide sequence ID" value="NZ_FQWF01000010.1"/>
</dbReference>
<gene>
    <name evidence="2" type="ORF">SAMN05444372_11036</name>
</gene>
<dbReference type="PROSITE" id="PS51257">
    <property type="entry name" value="PROKAR_LIPOPROTEIN"/>
    <property type="match status" value="1"/>
</dbReference>
<feature type="chain" id="PRO_5009912442" description="DUF4397 domain-containing protein" evidence="1">
    <location>
        <begin position="26"/>
        <end position="309"/>
    </location>
</feature>
<evidence type="ECO:0000313" key="3">
    <source>
        <dbReference type="Proteomes" id="UP000184020"/>
    </source>
</evidence>
<dbReference type="AlphaFoldDB" id="A0A1M5MVC5"/>
<dbReference type="Proteomes" id="UP000184020">
    <property type="component" value="Unassembled WGS sequence"/>
</dbReference>
<reference evidence="3" key="1">
    <citation type="submission" date="2016-11" db="EMBL/GenBank/DDBJ databases">
        <authorList>
            <person name="Varghese N."/>
            <person name="Submissions S."/>
        </authorList>
    </citation>
    <scope>NUCLEOTIDE SEQUENCE [LARGE SCALE GENOMIC DNA]</scope>
    <source>
        <strain evidence="3">DSM 17659</strain>
    </source>
</reference>
<dbReference type="EMBL" id="FQWF01000010">
    <property type="protein sequence ID" value="SHG80723.1"/>
    <property type="molecule type" value="Genomic_DNA"/>
</dbReference>
<evidence type="ECO:0000256" key="1">
    <source>
        <dbReference type="SAM" id="SignalP"/>
    </source>
</evidence>
<dbReference type="OrthoDB" id="9792011at2"/>
<sequence>MKNKFNFIEKLIIAVLGLFFFASCGDDHDFTPFESKENLENLANVKFVHAAVGPTGANFTINYFVNNIKISALNITSGLPLGIVYGSTYPTPINYALIEPGTQQFRADTPSRAATATLPEVPASTIFNGNIVTEKGKSYTNFLLSTPPTITPAVYSTLQLNDDFAPADLDKTKAYVRFINVISNAAAVGYDLGIIKATSNLGATPVLTKEVLTYTNITFKGGDEKFIAIEPQEPNDTRGYQLQVRVAGSPRNAPGTITGTTIANLANVAPAVIFIPRAGRVYTIFCRGIIGGLPTATVNPPVVSFITNR</sequence>
<evidence type="ECO:0008006" key="4">
    <source>
        <dbReference type="Google" id="ProtNLM"/>
    </source>
</evidence>
<name>A0A1M5MVC5_9FLAO</name>
<protein>
    <recommendedName>
        <fullName evidence="4">DUF4397 domain-containing protein</fullName>
    </recommendedName>
</protein>
<accession>A0A1M5MVC5</accession>
<evidence type="ECO:0000313" key="2">
    <source>
        <dbReference type="EMBL" id="SHG80723.1"/>
    </source>
</evidence>
<feature type="signal peptide" evidence="1">
    <location>
        <begin position="1"/>
        <end position="25"/>
    </location>
</feature>
<organism evidence="2 3">
    <name type="scientific">Flavobacterium micromati</name>
    <dbReference type="NCBI Taxonomy" id="229205"/>
    <lineage>
        <taxon>Bacteria</taxon>
        <taxon>Pseudomonadati</taxon>
        <taxon>Bacteroidota</taxon>
        <taxon>Flavobacteriia</taxon>
        <taxon>Flavobacteriales</taxon>
        <taxon>Flavobacteriaceae</taxon>
        <taxon>Flavobacterium</taxon>
    </lineage>
</organism>
<proteinExistence type="predicted"/>
<keyword evidence="1" id="KW-0732">Signal</keyword>
<dbReference type="STRING" id="229205.SAMN05444372_11036"/>